<dbReference type="SUPFAM" id="SSF50129">
    <property type="entry name" value="GroES-like"/>
    <property type="match status" value="1"/>
</dbReference>
<dbReference type="Proteomes" id="UP000594637">
    <property type="component" value="Chromosome"/>
</dbReference>
<feature type="domain" description="Alcohol dehydrogenase-like N-terminal" evidence="7">
    <location>
        <begin position="34"/>
        <end position="95"/>
    </location>
</feature>
<evidence type="ECO:0000313" key="8">
    <source>
        <dbReference type="EMBL" id="QPL05902.1"/>
    </source>
</evidence>
<evidence type="ECO:0000313" key="9">
    <source>
        <dbReference type="Proteomes" id="UP000594637"/>
    </source>
</evidence>
<dbReference type="EMBL" id="CP063989">
    <property type="protein sequence ID" value="QPL05902.1"/>
    <property type="molecule type" value="Genomic_DNA"/>
</dbReference>
<evidence type="ECO:0000259" key="6">
    <source>
        <dbReference type="Pfam" id="PF00107"/>
    </source>
</evidence>
<feature type="domain" description="Alcohol dehydrogenase-like C-terminal" evidence="6">
    <location>
        <begin position="159"/>
        <end position="271"/>
    </location>
</feature>
<dbReference type="InterPro" id="IPR013154">
    <property type="entry name" value="ADH-like_N"/>
</dbReference>
<evidence type="ECO:0000259" key="7">
    <source>
        <dbReference type="Pfam" id="PF08240"/>
    </source>
</evidence>
<proteinExistence type="inferred from homology"/>
<evidence type="ECO:0000256" key="3">
    <source>
        <dbReference type="ARBA" id="ARBA00022723"/>
    </source>
</evidence>
<dbReference type="GO" id="GO:0046872">
    <property type="term" value="F:metal ion binding"/>
    <property type="evidence" value="ECO:0007669"/>
    <property type="project" value="UniProtKB-KW"/>
</dbReference>
<keyword evidence="5" id="KW-0560">Oxidoreductase</keyword>
<dbReference type="Gene3D" id="3.90.180.10">
    <property type="entry name" value="Medium-chain alcohol dehydrogenases, catalytic domain"/>
    <property type="match status" value="2"/>
</dbReference>
<sequence length="331" mass="36438">MNEEIGITMWAMQLVAPQKFKRVMIDAPDQETLGPGEVIAELVAGGLCGSDLPTFFGRSGGQSIRETVPGAPMHEVVGKVLATRSARLKVGDFVVGALPQYIGIAEQFRCPDSNLVRMDPRLPRIEAVTAQPVATVLNSVARIPTELPNRRAAVFGLGPLGLAFCHVLKSKGFEVTGIDRVDRSEVVEHFGIDHFVHDSVEHWARQVNQMEGPAVVVDAIGHDQDLVIAAIGVLAAHGHFVEFGLAEEWAVLPLRKFLQKHLSMHACTTTDWIRFLEEGQRYVAEHPELYEIGVTHRFHPWDAQKAFELHSVPQQGRLKVLLVPGLEAPTE</sequence>
<dbReference type="Pfam" id="PF08240">
    <property type="entry name" value="ADH_N"/>
    <property type="match status" value="1"/>
</dbReference>
<protein>
    <submittedName>
        <fullName evidence="8">Zinc-binding dehydrogenase</fullName>
    </submittedName>
</protein>
<keyword evidence="3" id="KW-0479">Metal-binding</keyword>
<keyword evidence="9" id="KW-1185">Reference proteome</keyword>
<organism evidence="8 9">
    <name type="scientific">Actinomyces respiraculi</name>
    <dbReference type="NCBI Taxonomy" id="2744574"/>
    <lineage>
        <taxon>Bacteria</taxon>
        <taxon>Bacillati</taxon>
        <taxon>Actinomycetota</taxon>
        <taxon>Actinomycetes</taxon>
        <taxon>Actinomycetales</taxon>
        <taxon>Actinomycetaceae</taxon>
        <taxon>Actinomyces</taxon>
    </lineage>
</organism>
<dbReference type="Gene3D" id="3.40.50.720">
    <property type="entry name" value="NAD(P)-binding Rossmann-like Domain"/>
    <property type="match status" value="1"/>
</dbReference>
<name>A0A7T0LLD5_9ACTO</name>
<dbReference type="AlphaFoldDB" id="A0A7T0LLD5"/>
<gene>
    <name evidence="8" type="ORF">ID810_02790</name>
</gene>
<dbReference type="RefSeq" id="WP_166855254.1">
    <property type="nucleotide sequence ID" value="NZ_CP063989.1"/>
</dbReference>
<comment type="similarity">
    <text evidence="2">Belongs to the zinc-containing alcohol dehydrogenase family.</text>
</comment>
<dbReference type="Pfam" id="PF00107">
    <property type="entry name" value="ADH_zinc_N"/>
    <property type="match status" value="1"/>
</dbReference>
<reference evidence="8 9" key="1">
    <citation type="submission" date="2020-11" db="EMBL/GenBank/DDBJ databases">
        <title>Actinomyces sp. ZJ750.</title>
        <authorList>
            <person name="Zhou J."/>
        </authorList>
    </citation>
    <scope>NUCLEOTIDE SEQUENCE [LARGE SCALE GENOMIC DNA]</scope>
    <source>
        <strain evidence="8 9">ZJ750</strain>
    </source>
</reference>
<dbReference type="PANTHER" id="PTHR43350">
    <property type="entry name" value="NAD-DEPENDENT ALCOHOL DEHYDROGENASE"/>
    <property type="match status" value="1"/>
</dbReference>
<evidence type="ECO:0000256" key="1">
    <source>
        <dbReference type="ARBA" id="ARBA00001947"/>
    </source>
</evidence>
<dbReference type="InterPro" id="IPR036291">
    <property type="entry name" value="NAD(P)-bd_dom_sf"/>
</dbReference>
<dbReference type="KEGG" id="arep:ID810_02790"/>
<evidence type="ECO:0000256" key="4">
    <source>
        <dbReference type="ARBA" id="ARBA00022833"/>
    </source>
</evidence>
<dbReference type="InterPro" id="IPR013149">
    <property type="entry name" value="ADH-like_C"/>
</dbReference>
<accession>A0A7T0LLD5</accession>
<keyword evidence="4" id="KW-0862">Zinc</keyword>
<dbReference type="PANTHER" id="PTHR43350:SF19">
    <property type="entry name" value="D-GULOSIDE 3-DEHYDROGENASE"/>
    <property type="match status" value="1"/>
</dbReference>
<comment type="cofactor">
    <cofactor evidence="1">
        <name>Zn(2+)</name>
        <dbReference type="ChEBI" id="CHEBI:29105"/>
    </cofactor>
</comment>
<dbReference type="InterPro" id="IPR011032">
    <property type="entry name" value="GroES-like_sf"/>
</dbReference>
<dbReference type="GO" id="GO:0016491">
    <property type="term" value="F:oxidoreductase activity"/>
    <property type="evidence" value="ECO:0007669"/>
    <property type="project" value="UniProtKB-KW"/>
</dbReference>
<dbReference type="SUPFAM" id="SSF51735">
    <property type="entry name" value="NAD(P)-binding Rossmann-fold domains"/>
    <property type="match status" value="1"/>
</dbReference>
<evidence type="ECO:0000256" key="2">
    <source>
        <dbReference type="ARBA" id="ARBA00008072"/>
    </source>
</evidence>
<evidence type="ECO:0000256" key="5">
    <source>
        <dbReference type="ARBA" id="ARBA00023002"/>
    </source>
</evidence>